<evidence type="ECO:0000256" key="5">
    <source>
        <dbReference type="SAM" id="MobiDB-lite"/>
    </source>
</evidence>
<name>A0A5K3FQI7_MESCO</name>
<comment type="similarity">
    <text evidence="4">Belongs to the WD repeat PROPPIN family.</text>
</comment>
<dbReference type="GO" id="GO:0006914">
    <property type="term" value="P:autophagy"/>
    <property type="evidence" value="ECO:0007669"/>
    <property type="project" value="UniProtKB-KW"/>
</dbReference>
<dbReference type="PANTHER" id="PTHR11227">
    <property type="entry name" value="WD-REPEAT PROTEIN INTERACTING WITH PHOSPHOINOSIDES WIPI -RELATED"/>
    <property type="match status" value="1"/>
</dbReference>
<keyword evidence="3" id="KW-0072">Autophagy</keyword>
<evidence type="ECO:0000256" key="4">
    <source>
        <dbReference type="ARBA" id="ARBA00025740"/>
    </source>
</evidence>
<evidence type="ECO:0000256" key="3">
    <source>
        <dbReference type="ARBA" id="ARBA00023006"/>
    </source>
</evidence>
<accession>A0A5K3FQI7</accession>
<keyword evidence="1" id="KW-0853">WD repeat</keyword>
<evidence type="ECO:0000256" key="1">
    <source>
        <dbReference type="ARBA" id="ARBA00022574"/>
    </source>
</evidence>
<dbReference type="SUPFAM" id="SSF50978">
    <property type="entry name" value="WD40 repeat-like"/>
    <property type="match status" value="1"/>
</dbReference>
<feature type="compositionally biased region" description="Polar residues" evidence="5">
    <location>
        <begin position="367"/>
        <end position="376"/>
    </location>
</feature>
<dbReference type="SMART" id="SM00320">
    <property type="entry name" value="WD40"/>
    <property type="match status" value="3"/>
</dbReference>
<sequence length="453" mass="48538">MNETCFVNGDPMCLVGRLFTSSLVTLVSLNDMRKLLMFHYRQNYLICDYRYTNTILAVKMNRKRLIVCLENEIFIHNIRDMEILHRIEETPANKNGIIAFSHRPDKCYLAYPGSNRVGTVFIFDALNFTNVTSIAAHDGLLAALSFNASSTMLATASERGTVVRVFSIPDGDKLMEFRRGLARCASICSLNFSADNHFLVTSSNTETIHIFKLCSSSAARPEDGVGLPAAGVGSRGVDSDANVADIASESTAASSGWTGSIVSWVGGALKAGAAYLPHQVSEVFTQDRSFAHAWIPPACAVAPVVGGIGELPTSGQTTCPNGLKKVAALICQRDQYRLVVAGVDGFLHIFSIDPVRGGEATHLSTQSLLTPNSTSLVPPGPRQSLRPSSGAPDPSARRSFAAAASSAAEEAVSGKDLLAAEVNATLDAPPLYHYETEFPTIQPSGQKSPIKKQ</sequence>
<protein>
    <submittedName>
        <fullName evidence="6">WD repeat domain phosphoinositide-interacting protein 2</fullName>
    </submittedName>
</protein>
<dbReference type="GO" id="GO:0005737">
    <property type="term" value="C:cytoplasm"/>
    <property type="evidence" value="ECO:0007669"/>
    <property type="project" value="UniProtKB-ARBA"/>
</dbReference>
<dbReference type="WBParaSite" id="MCU_010660-RA">
    <property type="protein sequence ID" value="MCU_010660-RA"/>
    <property type="gene ID" value="MCU_010660"/>
</dbReference>
<reference evidence="6" key="1">
    <citation type="submission" date="2019-11" db="UniProtKB">
        <authorList>
            <consortium name="WormBaseParasite"/>
        </authorList>
    </citation>
    <scope>IDENTIFICATION</scope>
</reference>
<evidence type="ECO:0000256" key="2">
    <source>
        <dbReference type="ARBA" id="ARBA00022737"/>
    </source>
</evidence>
<evidence type="ECO:0000313" key="6">
    <source>
        <dbReference type="WBParaSite" id="MCU_010660-RA"/>
    </source>
</evidence>
<dbReference type="AlphaFoldDB" id="A0A5K3FQI7"/>
<organism evidence="6">
    <name type="scientific">Mesocestoides corti</name>
    <name type="common">Flatworm</name>
    <dbReference type="NCBI Taxonomy" id="53468"/>
    <lineage>
        <taxon>Eukaryota</taxon>
        <taxon>Metazoa</taxon>
        <taxon>Spiralia</taxon>
        <taxon>Lophotrochozoa</taxon>
        <taxon>Platyhelminthes</taxon>
        <taxon>Cestoda</taxon>
        <taxon>Eucestoda</taxon>
        <taxon>Cyclophyllidea</taxon>
        <taxon>Mesocestoididae</taxon>
        <taxon>Mesocestoides</taxon>
    </lineage>
</organism>
<keyword evidence="2" id="KW-0677">Repeat</keyword>
<dbReference type="Pfam" id="PF21032">
    <property type="entry name" value="PROPPIN"/>
    <property type="match status" value="1"/>
</dbReference>
<dbReference type="InterPro" id="IPR036322">
    <property type="entry name" value="WD40_repeat_dom_sf"/>
</dbReference>
<dbReference type="InterPro" id="IPR048720">
    <property type="entry name" value="PROPPIN"/>
</dbReference>
<feature type="region of interest" description="Disordered" evidence="5">
    <location>
        <begin position="367"/>
        <end position="402"/>
    </location>
</feature>
<dbReference type="Gene3D" id="2.130.10.10">
    <property type="entry name" value="YVTN repeat-like/Quinoprotein amine dehydrogenase"/>
    <property type="match status" value="1"/>
</dbReference>
<dbReference type="InterPro" id="IPR015943">
    <property type="entry name" value="WD40/YVTN_repeat-like_dom_sf"/>
</dbReference>
<dbReference type="InterPro" id="IPR001680">
    <property type="entry name" value="WD40_rpt"/>
</dbReference>
<proteinExistence type="inferred from homology"/>